<dbReference type="FunFam" id="3.30.200.20:FF:000131">
    <property type="entry name" value="Dual specificity protein kinase TTK"/>
    <property type="match status" value="1"/>
</dbReference>
<dbReference type="Proteomes" id="UP000799772">
    <property type="component" value="Unassembled WGS sequence"/>
</dbReference>
<dbReference type="GO" id="GO:0000776">
    <property type="term" value="C:kinetochore"/>
    <property type="evidence" value="ECO:0007669"/>
    <property type="project" value="TreeGrafter"/>
</dbReference>
<keyword evidence="4 9" id="KW-0418">Kinase</keyword>
<dbReference type="SMART" id="SM00220">
    <property type="entry name" value="S_TKc"/>
    <property type="match status" value="1"/>
</dbReference>
<dbReference type="GO" id="GO:0007094">
    <property type="term" value="P:mitotic spindle assembly checkpoint signaling"/>
    <property type="evidence" value="ECO:0007669"/>
    <property type="project" value="TreeGrafter"/>
</dbReference>
<sequence length="617" mass="68533">MATASPTPISYGAGRLSRAPSTRLGLRHASPLSVLSQSQGFTSNVEPLQHIGVGDSSDDDMPQMPKLSGLTQAMLDQNQSQHERERRSEDNAQSPRRQSPRRQPGNHSRIRISRNNTPKHDSTTPAPSIRVKRTALQGAPMRRNRRTPQGDEEQRPPSQDQENIPVSIVKPDNGGRSVLVHRDDSVMKPENPGRQILVHRDEKPIPLAQVSANTPMRPAPPPPPPPKMSILETATAVAGAGATKQKRRRGHMTVNGKTYTQLDKIGKGGSGQVYRVMAENGKLLALKRVKLDEADEAAILGYKGEIELLKKLQSEARVIDLYDWQVDEEKQCLSVLLEMGDTDLSRVIRSKNDADTATLDLPFTRYYWREMLSCVAAVHAHEIVHSDLKPANFLLVQGQLKLIDFGIAGAIDTEHTVNVHRDNHVGTPNYMSPESLQDSNAKERQESLSASQSGNGGKVDVPLAKLMRVGKPSDVWSLGCILYQMTYGRPPFAHIPNPIQRVMAIINPNIIIEYPATGIGGIKVPPALKRTLRACLNRDPTTRPTIAALLDERDEWLYPDSGDDLRISEELLGRVIQRLAERFWESDEKGVPTREDIEKYPAMFYSKLRMILEEGHG</sequence>
<feature type="domain" description="Protein kinase" evidence="8">
    <location>
        <begin position="259"/>
        <end position="557"/>
    </location>
</feature>
<keyword evidence="3 6" id="KW-0547">Nucleotide-binding</keyword>
<comment type="caution">
    <text evidence="9">The sequence shown here is derived from an EMBL/GenBank/DDBJ whole genome shotgun (WGS) entry which is preliminary data.</text>
</comment>
<dbReference type="Gene3D" id="1.10.510.10">
    <property type="entry name" value="Transferase(Phosphotransferase) domain 1"/>
    <property type="match status" value="1"/>
</dbReference>
<dbReference type="GO" id="GO:0004712">
    <property type="term" value="F:protein serine/threonine/tyrosine kinase activity"/>
    <property type="evidence" value="ECO:0007669"/>
    <property type="project" value="TreeGrafter"/>
</dbReference>
<feature type="compositionally biased region" description="Polar residues" evidence="7">
    <location>
        <begin position="429"/>
        <end position="439"/>
    </location>
</feature>
<feature type="compositionally biased region" description="Low complexity" evidence="7">
    <location>
        <begin position="93"/>
        <end position="103"/>
    </location>
</feature>
<evidence type="ECO:0000256" key="2">
    <source>
        <dbReference type="ARBA" id="ARBA00022679"/>
    </source>
</evidence>
<evidence type="ECO:0000256" key="4">
    <source>
        <dbReference type="ARBA" id="ARBA00022777"/>
    </source>
</evidence>
<accession>A0A9P4M684</accession>
<name>A0A9P4M684_9PEZI</name>
<feature type="region of interest" description="Disordered" evidence="7">
    <location>
        <begin position="1"/>
        <end position="24"/>
    </location>
</feature>
<evidence type="ECO:0000256" key="6">
    <source>
        <dbReference type="PROSITE-ProRule" id="PRU10141"/>
    </source>
</evidence>
<organism evidence="9 10">
    <name type="scientific">Rhizodiscina lignyota</name>
    <dbReference type="NCBI Taxonomy" id="1504668"/>
    <lineage>
        <taxon>Eukaryota</taxon>
        <taxon>Fungi</taxon>
        <taxon>Dikarya</taxon>
        <taxon>Ascomycota</taxon>
        <taxon>Pezizomycotina</taxon>
        <taxon>Dothideomycetes</taxon>
        <taxon>Pleosporomycetidae</taxon>
        <taxon>Aulographales</taxon>
        <taxon>Rhizodiscinaceae</taxon>
        <taxon>Rhizodiscina</taxon>
    </lineage>
</organism>
<dbReference type="GO" id="GO:0005634">
    <property type="term" value="C:nucleus"/>
    <property type="evidence" value="ECO:0007669"/>
    <property type="project" value="TreeGrafter"/>
</dbReference>
<proteinExistence type="predicted"/>
<dbReference type="PROSITE" id="PS00107">
    <property type="entry name" value="PROTEIN_KINASE_ATP"/>
    <property type="match status" value="1"/>
</dbReference>
<keyword evidence="2" id="KW-0808">Transferase</keyword>
<dbReference type="Gene3D" id="3.30.200.20">
    <property type="entry name" value="Phosphorylase Kinase, domain 1"/>
    <property type="match status" value="1"/>
</dbReference>
<dbReference type="GO" id="GO:0098813">
    <property type="term" value="P:nuclear chromosome segregation"/>
    <property type="evidence" value="ECO:0007669"/>
    <property type="project" value="UniProtKB-ARBA"/>
</dbReference>
<dbReference type="Pfam" id="PF00069">
    <property type="entry name" value="Pkinase"/>
    <property type="match status" value="2"/>
</dbReference>
<gene>
    <name evidence="9" type="ORF">NA57DRAFT_74978</name>
</gene>
<keyword evidence="5 6" id="KW-0067">ATP-binding</keyword>
<feature type="region of interest" description="Disordered" evidence="7">
    <location>
        <begin position="422"/>
        <end position="456"/>
    </location>
</feature>
<evidence type="ECO:0000313" key="9">
    <source>
        <dbReference type="EMBL" id="KAF2099476.1"/>
    </source>
</evidence>
<evidence type="ECO:0000256" key="1">
    <source>
        <dbReference type="ARBA" id="ARBA00022527"/>
    </source>
</evidence>
<evidence type="ECO:0000256" key="7">
    <source>
        <dbReference type="SAM" id="MobiDB-lite"/>
    </source>
</evidence>
<feature type="compositionally biased region" description="Basic and acidic residues" evidence="7">
    <location>
        <begin position="81"/>
        <end position="90"/>
    </location>
</feature>
<dbReference type="GO" id="GO:0004674">
    <property type="term" value="F:protein serine/threonine kinase activity"/>
    <property type="evidence" value="ECO:0007669"/>
    <property type="project" value="UniProtKB-KW"/>
</dbReference>
<keyword evidence="1" id="KW-0723">Serine/threonine-protein kinase</keyword>
<protein>
    <submittedName>
        <fullName evidence="9">Kinase-like protein</fullName>
    </submittedName>
</protein>
<evidence type="ECO:0000259" key="8">
    <source>
        <dbReference type="PROSITE" id="PS50011"/>
    </source>
</evidence>
<dbReference type="PANTHER" id="PTHR22974">
    <property type="entry name" value="MIXED LINEAGE PROTEIN KINASE"/>
    <property type="match status" value="1"/>
</dbReference>
<dbReference type="InterPro" id="IPR011009">
    <property type="entry name" value="Kinase-like_dom_sf"/>
</dbReference>
<dbReference type="GO" id="GO:0033316">
    <property type="term" value="P:meiotic spindle assembly checkpoint signaling"/>
    <property type="evidence" value="ECO:0007669"/>
    <property type="project" value="TreeGrafter"/>
</dbReference>
<dbReference type="CDD" id="cd14131">
    <property type="entry name" value="PKc_Mps1"/>
    <property type="match status" value="1"/>
</dbReference>
<dbReference type="SUPFAM" id="SSF56112">
    <property type="entry name" value="Protein kinase-like (PK-like)"/>
    <property type="match status" value="1"/>
</dbReference>
<dbReference type="OrthoDB" id="20524at2759"/>
<dbReference type="GO" id="GO:0034501">
    <property type="term" value="P:protein localization to kinetochore"/>
    <property type="evidence" value="ECO:0007669"/>
    <property type="project" value="TreeGrafter"/>
</dbReference>
<dbReference type="AlphaFoldDB" id="A0A9P4M684"/>
<dbReference type="PROSITE" id="PS00108">
    <property type="entry name" value="PROTEIN_KINASE_ST"/>
    <property type="match status" value="1"/>
</dbReference>
<feature type="region of interest" description="Disordered" evidence="7">
    <location>
        <begin position="46"/>
        <end position="195"/>
    </location>
</feature>
<dbReference type="EMBL" id="ML978125">
    <property type="protein sequence ID" value="KAF2099476.1"/>
    <property type="molecule type" value="Genomic_DNA"/>
</dbReference>
<evidence type="ECO:0000313" key="10">
    <source>
        <dbReference type="Proteomes" id="UP000799772"/>
    </source>
</evidence>
<dbReference type="InterPro" id="IPR017441">
    <property type="entry name" value="Protein_kinase_ATP_BS"/>
</dbReference>
<feature type="binding site" evidence="6">
    <location>
        <position position="287"/>
    </location>
    <ligand>
        <name>ATP</name>
        <dbReference type="ChEBI" id="CHEBI:30616"/>
    </ligand>
</feature>
<evidence type="ECO:0000256" key="3">
    <source>
        <dbReference type="ARBA" id="ARBA00022741"/>
    </source>
</evidence>
<dbReference type="InterPro" id="IPR000719">
    <property type="entry name" value="Prot_kinase_dom"/>
</dbReference>
<dbReference type="InterPro" id="IPR008271">
    <property type="entry name" value="Ser/Thr_kinase_AS"/>
</dbReference>
<evidence type="ECO:0000256" key="5">
    <source>
        <dbReference type="ARBA" id="ARBA00022840"/>
    </source>
</evidence>
<reference evidence="9" key="1">
    <citation type="journal article" date="2020" name="Stud. Mycol.">
        <title>101 Dothideomycetes genomes: a test case for predicting lifestyles and emergence of pathogens.</title>
        <authorList>
            <person name="Haridas S."/>
            <person name="Albert R."/>
            <person name="Binder M."/>
            <person name="Bloem J."/>
            <person name="Labutti K."/>
            <person name="Salamov A."/>
            <person name="Andreopoulos B."/>
            <person name="Baker S."/>
            <person name="Barry K."/>
            <person name="Bills G."/>
            <person name="Bluhm B."/>
            <person name="Cannon C."/>
            <person name="Castanera R."/>
            <person name="Culley D."/>
            <person name="Daum C."/>
            <person name="Ezra D."/>
            <person name="Gonzalez J."/>
            <person name="Henrissat B."/>
            <person name="Kuo A."/>
            <person name="Liang C."/>
            <person name="Lipzen A."/>
            <person name="Lutzoni F."/>
            <person name="Magnuson J."/>
            <person name="Mondo S."/>
            <person name="Nolan M."/>
            <person name="Ohm R."/>
            <person name="Pangilinan J."/>
            <person name="Park H.-J."/>
            <person name="Ramirez L."/>
            <person name="Alfaro M."/>
            <person name="Sun H."/>
            <person name="Tritt A."/>
            <person name="Yoshinaga Y."/>
            <person name="Zwiers L.-H."/>
            <person name="Turgeon B."/>
            <person name="Goodwin S."/>
            <person name="Spatafora J."/>
            <person name="Crous P."/>
            <person name="Grigoriev I."/>
        </authorList>
    </citation>
    <scope>NUCLEOTIDE SEQUENCE</scope>
    <source>
        <strain evidence="9">CBS 133067</strain>
    </source>
</reference>
<dbReference type="PROSITE" id="PS50011">
    <property type="entry name" value="PROTEIN_KINASE_DOM"/>
    <property type="match status" value="1"/>
</dbReference>
<dbReference type="GO" id="GO:0005524">
    <property type="term" value="F:ATP binding"/>
    <property type="evidence" value="ECO:0007669"/>
    <property type="project" value="UniProtKB-UniRule"/>
</dbReference>
<dbReference type="PANTHER" id="PTHR22974:SF21">
    <property type="entry name" value="DUAL SPECIFICITY PROTEIN KINASE TTK"/>
    <property type="match status" value="1"/>
</dbReference>
<dbReference type="InterPro" id="IPR027084">
    <property type="entry name" value="Mps1_cat"/>
</dbReference>
<feature type="compositionally biased region" description="Polar residues" evidence="7">
    <location>
        <begin position="69"/>
        <end position="80"/>
    </location>
</feature>
<keyword evidence="10" id="KW-1185">Reference proteome</keyword>